<name>A0A7W3NK12_STRMR</name>
<dbReference type="Proteomes" id="UP000577386">
    <property type="component" value="Unassembled WGS sequence"/>
</dbReference>
<evidence type="ECO:0000313" key="2">
    <source>
        <dbReference type="Proteomes" id="UP000577386"/>
    </source>
</evidence>
<dbReference type="EMBL" id="JACJIJ010000002">
    <property type="protein sequence ID" value="MBA9051911.1"/>
    <property type="molecule type" value="Genomic_DNA"/>
</dbReference>
<organism evidence="1 2">
    <name type="scientific">Streptomyces murinus</name>
    <dbReference type="NCBI Taxonomy" id="33900"/>
    <lineage>
        <taxon>Bacteria</taxon>
        <taxon>Bacillati</taxon>
        <taxon>Actinomycetota</taxon>
        <taxon>Actinomycetes</taxon>
        <taxon>Kitasatosporales</taxon>
        <taxon>Streptomycetaceae</taxon>
        <taxon>Streptomyces</taxon>
    </lineage>
</organism>
<gene>
    <name evidence="1" type="ORF">HDA42_001089</name>
</gene>
<protein>
    <submittedName>
        <fullName evidence="1">Uncharacterized protein</fullName>
    </submittedName>
</protein>
<evidence type="ECO:0000313" key="1">
    <source>
        <dbReference type="EMBL" id="MBA9051911.1"/>
    </source>
</evidence>
<accession>A0A7W3NK12</accession>
<dbReference type="AlphaFoldDB" id="A0A7W3NK12"/>
<sequence length="32" mass="3335">MNRSGAALDRRGPGSRRPRIDAALVDAALVDG</sequence>
<reference evidence="1 2" key="1">
    <citation type="submission" date="2020-08" db="EMBL/GenBank/DDBJ databases">
        <title>Sequencing the genomes of 1000 actinobacteria strains.</title>
        <authorList>
            <person name="Klenk H.-P."/>
        </authorList>
    </citation>
    <scope>NUCLEOTIDE SEQUENCE [LARGE SCALE GENOMIC DNA]</scope>
    <source>
        <strain evidence="1 2">DSM 41827</strain>
    </source>
</reference>
<comment type="caution">
    <text evidence="1">The sequence shown here is derived from an EMBL/GenBank/DDBJ whole genome shotgun (WGS) entry which is preliminary data.</text>
</comment>
<proteinExistence type="predicted"/>
<keyword evidence="2" id="KW-1185">Reference proteome</keyword>